<dbReference type="AlphaFoldDB" id="A0A3P8G923"/>
<name>A0A3P8G923_9TREM</name>
<evidence type="ECO:0000313" key="1">
    <source>
        <dbReference type="EMBL" id="VDP30943.1"/>
    </source>
</evidence>
<dbReference type="EMBL" id="UZAL01027269">
    <property type="protein sequence ID" value="VDP30943.1"/>
    <property type="molecule type" value="Genomic_DNA"/>
</dbReference>
<organism evidence="1 2">
    <name type="scientific">Schistosoma mattheei</name>
    <dbReference type="NCBI Taxonomy" id="31246"/>
    <lineage>
        <taxon>Eukaryota</taxon>
        <taxon>Metazoa</taxon>
        <taxon>Spiralia</taxon>
        <taxon>Lophotrochozoa</taxon>
        <taxon>Platyhelminthes</taxon>
        <taxon>Trematoda</taxon>
        <taxon>Digenea</taxon>
        <taxon>Strigeidida</taxon>
        <taxon>Schistosomatoidea</taxon>
        <taxon>Schistosomatidae</taxon>
        <taxon>Schistosoma</taxon>
    </lineage>
</organism>
<sequence length="93" mass="10513">MNRSTFSIVFFNSLSSVFKANNEKSHKYAHPEMRACIHEINASTPVHVLFVEDIVKTFGSLGRHEYNAVNRRAAISIGKVFNDGFESNIILKL</sequence>
<accession>A0A3P8G923</accession>
<gene>
    <name evidence="1" type="ORF">SMTD_LOCUS5889</name>
</gene>
<proteinExistence type="predicted"/>
<dbReference type="Proteomes" id="UP000269396">
    <property type="component" value="Unassembled WGS sequence"/>
</dbReference>
<reference evidence="1 2" key="1">
    <citation type="submission" date="2018-11" db="EMBL/GenBank/DDBJ databases">
        <authorList>
            <consortium name="Pathogen Informatics"/>
        </authorList>
    </citation>
    <scope>NUCLEOTIDE SEQUENCE [LARGE SCALE GENOMIC DNA]</scope>
    <source>
        <strain>Denwood</strain>
        <strain evidence="2">Zambia</strain>
    </source>
</reference>
<keyword evidence="2" id="KW-1185">Reference proteome</keyword>
<evidence type="ECO:0000313" key="2">
    <source>
        <dbReference type="Proteomes" id="UP000269396"/>
    </source>
</evidence>
<protein>
    <submittedName>
        <fullName evidence="1">Uncharacterized protein</fullName>
    </submittedName>
</protein>